<sequence length="1247" mass="134236">MSAPSIEIPIDLVIGEDQASNIIRSRLKGISGQFDAVNKAINRMSKSYNKFAKEELGKPSIKILTESQTRNMDIQLRKSNLIVLMKQRELVGVRRLLEAEKKRNQLIQTERRDSETGRRVLEHNLETRKASLRFSKDITIQLQAEEIVLKKLIKDEKEREHSLQFQLELIRRARGMLDSQRMPARTGKGGVTGEAEGGMLISSFENRAGQARISGAREQLQNILMGTVIPGQTETAAGFEKLAKTALQFRKRVEESMKALDKAGKDQTEIMAAVGASQEKILSVEEELGNKRDQMATAMAVAKTAAKSFAIQMKSLAREEALVAKETKKITQRKTTYKKILEDTRRDLVKFRKEQEKVRRKTNSLGRSLSRAGRQARNFGRNLQFTARDILFTVGALGSFAIFGVKSFAELEKSAIQLGIAMGETGDAFDVGMAQIKDGFDIARSFGVSLQETAEMLIEVQQAGFRGAESMIVFNQAVLLGKATFSDTQTAVDTLTDVMVSFRESLPQDTFLSAAKASDILTNTANQTNITLSELRTSMQFVSGIAEAYSFSLADVAAALGVLQQAGIPPSVGARRFGSVLDSLATKGKLYIRDFLDPATGELRSMGEQFDLLQVQYDSFGTDLDRAGFLSELFGARQAELVKKILANRDALDELAESNRNVNGITEEFANDTTPRLDLALKAVINTIDEMKIATGEAIGKQLMQTGVLERLVDVLKDAAPFFEEIGAGIGKGVTRFLEDVVNLFRWITKGTDAVTNGLEATTTHGQRFAKMMMDLLDRIGIRFGFIKFIFDGIGKIIDKIFGDTGGSSVEAIASGLTQIALFAVAAVPILAGLGVAIEVVGASISLLTPVLGGFIFALNTLKTTMALGFQGAGAAATGASGFSKIMAGIIGGIIGATIGPIIAGAGGGPEAAAIVGRGAQLVFHKALFDAGGGLMGFVKLLAKASIVISVVAFVIGGLVGAIQATIKIFDNLGTSMEGLTGISDGLGAIFGAIMGVINPLMQILGDILRLFYELGRFAGVVLIQGLLGIIDGFARLVGGLFGAITVLLNLQDLWDDLGRLTQWLLDGLDNLANGFTEMVDGVAKATDILINSPEILVEGISNVIVMIGDAIVKVIVDGFNALTFGAKGLIEDFEQDRWQRSGKGSIEERTWSSLGDVARWFSSFQTGGTVPGAGSVPIIAHGGEPVFSSRDADTLNTAIRIADGRSTTNNNNNVTQNITFIIKADDPMEADRTIKQISEKLKQVMA</sequence>
<reference evidence="3" key="1">
    <citation type="journal article" date="2015" name="Nature">
        <title>Complex archaea that bridge the gap between prokaryotes and eukaryotes.</title>
        <authorList>
            <person name="Spang A."/>
            <person name="Saw J.H."/>
            <person name="Jorgensen S.L."/>
            <person name="Zaremba-Niedzwiedzka K."/>
            <person name="Martijn J."/>
            <person name="Lind A.E."/>
            <person name="van Eijk R."/>
            <person name="Schleper C."/>
            <person name="Guy L."/>
            <person name="Ettema T.J."/>
        </authorList>
    </citation>
    <scope>NUCLEOTIDE SEQUENCE</scope>
</reference>
<name>A0A0F9TZV5_9ZZZZ</name>
<dbReference type="EMBL" id="LAZR01000146">
    <property type="protein sequence ID" value="KKN86540.1"/>
    <property type="molecule type" value="Genomic_DNA"/>
</dbReference>
<dbReference type="AlphaFoldDB" id="A0A0F9TZV5"/>
<organism evidence="3">
    <name type="scientific">marine sediment metagenome</name>
    <dbReference type="NCBI Taxonomy" id="412755"/>
    <lineage>
        <taxon>unclassified sequences</taxon>
        <taxon>metagenomes</taxon>
        <taxon>ecological metagenomes</taxon>
    </lineage>
</organism>
<dbReference type="InterPro" id="IPR010090">
    <property type="entry name" value="Phage_tape_meas"/>
</dbReference>
<proteinExistence type="predicted"/>
<keyword evidence="1" id="KW-0472">Membrane</keyword>
<evidence type="ECO:0000313" key="3">
    <source>
        <dbReference type="EMBL" id="KKN86540.1"/>
    </source>
</evidence>
<feature type="transmembrane region" description="Helical" evidence="1">
    <location>
        <begin position="844"/>
        <end position="862"/>
    </location>
</feature>
<dbReference type="Pfam" id="PF10145">
    <property type="entry name" value="PhageMin_Tail"/>
    <property type="match status" value="1"/>
</dbReference>
<dbReference type="NCBIfam" id="TIGR01760">
    <property type="entry name" value="tape_meas_TP901"/>
    <property type="match status" value="1"/>
</dbReference>
<feature type="transmembrane region" description="Helical" evidence="1">
    <location>
        <begin position="945"/>
        <end position="967"/>
    </location>
</feature>
<gene>
    <name evidence="3" type="ORF">LCGC14_0267160</name>
</gene>
<feature type="transmembrane region" description="Helical" evidence="1">
    <location>
        <begin position="979"/>
        <end position="999"/>
    </location>
</feature>
<keyword evidence="1" id="KW-0812">Transmembrane</keyword>
<feature type="transmembrane region" description="Helical" evidence="1">
    <location>
        <begin position="820"/>
        <end position="838"/>
    </location>
</feature>
<evidence type="ECO:0000259" key="2">
    <source>
        <dbReference type="Pfam" id="PF10145"/>
    </source>
</evidence>
<feature type="domain" description="Phage tail tape measure protein" evidence="2">
    <location>
        <begin position="443"/>
        <end position="635"/>
    </location>
</feature>
<keyword evidence="1" id="KW-1133">Transmembrane helix</keyword>
<comment type="caution">
    <text evidence="3">The sequence shown here is derived from an EMBL/GenBank/DDBJ whole genome shotgun (WGS) entry which is preliminary data.</text>
</comment>
<protein>
    <recommendedName>
        <fullName evidence="2">Phage tail tape measure protein domain-containing protein</fullName>
    </recommendedName>
</protein>
<accession>A0A0F9TZV5</accession>
<evidence type="ECO:0000256" key="1">
    <source>
        <dbReference type="SAM" id="Phobius"/>
    </source>
</evidence>